<comment type="caution">
    <text evidence="2">The sequence shown here is derived from an EMBL/GenBank/DDBJ whole genome shotgun (WGS) entry which is preliminary data.</text>
</comment>
<reference evidence="3" key="1">
    <citation type="submission" date="2017-09" db="EMBL/GenBank/DDBJ databases">
        <title>Depth-based differentiation of microbial function through sediment-hosted aquifers and enrichment of novel symbionts in the deep terrestrial subsurface.</title>
        <authorList>
            <person name="Probst A.J."/>
            <person name="Ladd B."/>
            <person name="Jarett J.K."/>
            <person name="Geller-Mcgrath D.E."/>
            <person name="Sieber C.M.K."/>
            <person name="Emerson J.B."/>
            <person name="Anantharaman K."/>
            <person name="Thomas B.C."/>
            <person name="Malmstrom R."/>
            <person name="Stieglmeier M."/>
            <person name="Klingl A."/>
            <person name="Woyke T."/>
            <person name="Ryan C.M."/>
            <person name="Banfield J.F."/>
        </authorList>
    </citation>
    <scope>NUCLEOTIDE SEQUENCE [LARGE SCALE GENOMIC DNA]</scope>
</reference>
<evidence type="ECO:0000313" key="2">
    <source>
        <dbReference type="EMBL" id="PIZ92613.1"/>
    </source>
</evidence>
<dbReference type="Pfam" id="PF18895">
    <property type="entry name" value="T4SS_pilin"/>
    <property type="match status" value="1"/>
</dbReference>
<evidence type="ECO:0000313" key="3">
    <source>
        <dbReference type="Proteomes" id="UP000230078"/>
    </source>
</evidence>
<evidence type="ECO:0000256" key="1">
    <source>
        <dbReference type="SAM" id="Phobius"/>
    </source>
</evidence>
<dbReference type="InterPro" id="IPR043993">
    <property type="entry name" value="T4SS_pilin"/>
</dbReference>
<feature type="non-terminal residue" evidence="2">
    <location>
        <position position="183"/>
    </location>
</feature>
<gene>
    <name evidence="2" type="ORF">COX83_03940</name>
</gene>
<dbReference type="AlphaFoldDB" id="A0A2M7V2F5"/>
<keyword evidence="1" id="KW-0472">Membrane</keyword>
<keyword evidence="1" id="KW-0812">Transmembrane</keyword>
<accession>A0A2M7V2F5</accession>
<protein>
    <submittedName>
        <fullName evidence="2">Uncharacterized protein</fullName>
    </submittedName>
</protein>
<proteinExistence type="predicted"/>
<dbReference type="Proteomes" id="UP000230078">
    <property type="component" value="Unassembled WGS sequence"/>
</dbReference>
<sequence>MKRLLSFSMFLFGAVMLLSPTLVFGVDDSYGLNATAEAAHLTKYGKDVPALIGNVIGTLLSLVSVIFFILMIYGGLRWMLSRGNEDQSKKALDTIIAAIIGIIIVLASYAITTFVFNSVGSAAAGGGGPKPPPGLTWCLTAENQCVQGNGGGCTNPQPSETACLAAKAQAKTPIGGTCGAATE</sequence>
<name>A0A2M7V2F5_9BACT</name>
<dbReference type="EMBL" id="PFPI01000054">
    <property type="protein sequence ID" value="PIZ92613.1"/>
    <property type="molecule type" value="Genomic_DNA"/>
</dbReference>
<keyword evidence="1" id="KW-1133">Transmembrane helix</keyword>
<feature type="transmembrane region" description="Helical" evidence="1">
    <location>
        <begin position="49"/>
        <end position="73"/>
    </location>
</feature>
<organism evidence="2 3">
    <name type="scientific">Candidatus Magasanikbacteria bacterium CG_4_10_14_0_2_um_filter_41_31</name>
    <dbReference type="NCBI Taxonomy" id="1974639"/>
    <lineage>
        <taxon>Bacteria</taxon>
        <taxon>Candidatus Magasanikiibacteriota</taxon>
    </lineage>
</organism>
<feature type="transmembrane region" description="Helical" evidence="1">
    <location>
        <begin position="94"/>
        <end position="116"/>
    </location>
</feature>